<dbReference type="SUPFAM" id="SSF57959">
    <property type="entry name" value="Leucine zipper domain"/>
    <property type="match status" value="1"/>
</dbReference>
<accession>A0A9P5TCX6</accession>
<protein>
    <recommendedName>
        <fullName evidence="4">BZIP domain-containing protein</fullName>
    </recommendedName>
</protein>
<feature type="compositionally biased region" description="Polar residues" evidence="1">
    <location>
        <begin position="95"/>
        <end position="122"/>
    </location>
</feature>
<proteinExistence type="predicted"/>
<comment type="caution">
    <text evidence="2">The sequence shown here is derived from an EMBL/GenBank/DDBJ whole genome shotgun (WGS) entry which is preliminary data.</text>
</comment>
<evidence type="ECO:0000313" key="3">
    <source>
        <dbReference type="Proteomes" id="UP000759537"/>
    </source>
</evidence>
<dbReference type="AlphaFoldDB" id="A0A9P5TCX6"/>
<reference evidence="2" key="1">
    <citation type="submission" date="2019-10" db="EMBL/GenBank/DDBJ databases">
        <authorList>
            <consortium name="DOE Joint Genome Institute"/>
            <person name="Kuo A."/>
            <person name="Miyauchi S."/>
            <person name="Kiss E."/>
            <person name="Drula E."/>
            <person name="Kohler A."/>
            <person name="Sanchez-Garcia M."/>
            <person name="Andreopoulos B."/>
            <person name="Barry K.W."/>
            <person name="Bonito G."/>
            <person name="Buee M."/>
            <person name="Carver A."/>
            <person name="Chen C."/>
            <person name="Cichocki N."/>
            <person name="Clum A."/>
            <person name="Culley D."/>
            <person name="Crous P.W."/>
            <person name="Fauchery L."/>
            <person name="Girlanda M."/>
            <person name="Hayes R."/>
            <person name="Keri Z."/>
            <person name="LaButti K."/>
            <person name="Lipzen A."/>
            <person name="Lombard V."/>
            <person name="Magnuson J."/>
            <person name="Maillard F."/>
            <person name="Morin E."/>
            <person name="Murat C."/>
            <person name="Nolan M."/>
            <person name="Ohm R."/>
            <person name="Pangilinan J."/>
            <person name="Pereira M."/>
            <person name="Perotto S."/>
            <person name="Peter M."/>
            <person name="Riley R."/>
            <person name="Sitrit Y."/>
            <person name="Stielow B."/>
            <person name="Szollosi G."/>
            <person name="Zifcakova L."/>
            <person name="Stursova M."/>
            <person name="Spatafora J.W."/>
            <person name="Tedersoo L."/>
            <person name="Vaario L.-M."/>
            <person name="Yamada A."/>
            <person name="Yan M."/>
            <person name="Wang P."/>
            <person name="Xu J."/>
            <person name="Bruns T."/>
            <person name="Baldrian P."/>
            <person name="Vilgalys R."/>
            <person name="Henrissat B."/>
            <person name="Grigoriev I.V."/>
            <person name="Hibbett D."/>
            <person name="Nagy L.G."/>
            <person name="Martin F.M."/>
        </authorList>
    </citation>
    <scope>NUCLEOTIDE SEQUENCE</scope>
    <source>
        <strain evidence="2">Prilba</strain>
    </source>
</reference>
<evidence type="ECO:0000313" key="2">
    <source>
        <dbReference type="EMBL" id="KAF8485791.1"/>
    </source>
</evidence>
<dbReference type="InterPro" id="IPR046347">
    <property type="entry name" value="bZIP_sf"/>
</dbReference>
<dbReference type="Proteomes" id="UP000759537">
    <property type="component" value="Unassembled WGS sequence"/>
</dbReference>
<dbReference type="EMBL" id="WHVB01000002">
    <property type="protein sequence ID" value="KAF8485791.1"/>
    <property type="molecule type" value="Genomic_DNA"/>
</dbReference>
<feature type="compositionally biased region" description="Polar residues" evidence="1">
    <location>
        <begin position="144"/>
        <end position="190"/>
    </location>
</feature>
<reference evidence="2" key="2">
    <citation type="journal article" date="2020" name="Nat. Commun.">
        <title>Large-scale genome sequencing of mycorrhizal fungi provides insights into the early evolution of symbiotic traits.</title>
        <authorList>
            <person name="Miyauchi S."/>
            <person name="Kiss E."/>
            <person name="Kuo A."/>
            <person name="Drula E."/>
            <person name="Kohler A."/>
            <person name="Sanchez-Garcia M."/>
            <person name="Morin E."/>
            <person name="Andreopoulos B."/>
            <person name="Barry K.W."/>
            <person name="Bonito G."/>
            <person name="Buee M."/>
            <person name="Carver A."/>
            <person name="Chen C."/>
            <person name="Cichocki N."/>
            <person name="Clum A."/>
            <person name="Culley D."/>
            <person name="Crous P.W."/>
            <person name="Fauchery L."/>
            <person name="Girlanda M."/>
            <person name="Hayes R.D."/>
            <person name="Keri Z."/>
            <person name="LaButti K."/>
            <person name="Lipzen A."/>
            <person name="Lombard V."/>
            <person name="Magnuson J."/>
            <person name="Maillard F."/>
            <person name="Murat C."/>
            <person name="Nolan M."/>
            <person name="Ohm R.A."/>
            <person name="Pangilinan J."/>
            <person name="Pereira M.F."/>
            <person name="Perotto S."/>
            <person name="Peter M."/>
            <person name="Pfister S."/>
            <person name="Riley R."/>
            <person name="Sitrit Y."/>
            <person name="Stielow J.B."/>
            <person name="Szollosi G."/>
            <person name="Zifcakova L."/>
            <person name="Stursova M."/>
            <person name="Spatafora J.W."/>
            <person name="Tedersoo L."/>
            <person name="Vaario L.M."/>
            <person name="Yamada A."/>
            <person name="Yan M."/>
            <person name="Wang P."/>
            <person name="Xu J."/>
            <person name="Bruns T."/>
            <person name="Baldrian P."/>
            <person name="Vilgalys R."/>
            <person name="Dunand C."/>
            <person name="Henrissat B."/>
            <person name="Grigoriev I.V."/>
            <person name="Hibbett D."/>
            <person name="Nagy L.G."/>
            <person name="Martin F.M."/>
        </authorList>
    </citation>
    <scope>NUCLEOTIDE SEQUENCE</scope>
    <source>
        <strain evidence="2">Prilba</strain>
    </source>
</reference>
<feature type="compositionally biased region" description="Polar residues" evidence="1">
    <location>
        <begin position="279"/>
        <end position="289"/>
    </location>
</feature>
<keyword evidence="3" id="KW-1185">Reference proteome</keyword>
<name>A0A9P5TCX6_9AGAM</name>
<organism evidence="2 3">
    <name type="scientific">Russula ochroleuca</name>
    <dbReference type="NCBI Taxonomy" id="152965"/>
    <lineage>
        <taxon>Eukaryota</taxon>
        <taxon>Fungi</taxon>
        <taxon>Dikarya</taxon>
        <taxon>Basidiomycota</taxon>
        <taxon>Agaricomycotina</taxon>
        <taxon>Agaricomycetes</taxon>
        <taxon>Russulales</taxon>
        <taxon>Russulaceae</taxon>
        <taxon>Russula</taxon>
    </lineage>
</organism>
<dbReference type="Gene3D" id="1.20.5.170">
    <property type="match status" value="1"/>
</dbReference>
<sequence length="324" mass="34759">MSSKRGRKRNDNLPPNRARDVQRAFRARRAAHLDALEQRVAELEEENANLRAALNLPPANRPPLGKGPTGKDKPKATSAPASRPSQAGALDSVSRGGSSADSPTSTRAQSLSPSTITATMRPSPSAVHSLEGGSWDQGMIMGEEQNQSTAPHASSPSTGYPLSGVTPHSKNPSQFSYSGPAQSSSRTTLPGTMYIPTVQGTQNFAHSADRPLGEYGSSYSVRDPREDQQRFPYSQPSYSGPENTHISQHSPSLHYSSQQARDPSPAQTPVPFAHRRSITDPQGFSSLVNQYPHLPPPTSLRRLSPPRLTESSHSVRPSFNGGGS</sequence>
<evidence type="ECO:0008006" key="4">
    <source>
        <dbReference type="Google" id="ProtNLM"/>
    </source>
</evidence>
<gene>
    <name evidence="2" type="ORF">DFH94DRAFT_155597</name>
</gene>
<feature type="compositionally biased region" description="Low complexity" evidence="1">
    <location>
        <begin position="299"/>
        <end position="312"/>
    </location>
</feature>
<evidence type="ECO:0000256" key="1">
    <source>
        <dbReference type="SAM" id="MobiDB-lite"/>
    </source>
</evidence>
<dbReference type="GO" id="GO:0003700">
    <property type="term" value="F:DNA-binding transcription factor activity"/>
    <property type="evidence" value="ECO:0007669"/>
    <property type="project" value="InterPro"/>
</dbReference>
<dbReference type="OrthoDB" id="2552152at2759"/>
<feature type="region of interest" description="Disordered" evidence="1">
    <location>
        <begin position="51"/>
        <end position="324"/>
    </location>
</feature>
<feature type="compositionally biased region" description="Polar residues" evidence="1">
    <location>
        <begin position="231"/>
        <end position="267"/>
    </location>
</feature>
<feature type="region of interest" description="Disordered" evidence="1">
    <location>
        <begin position="1"/>
        <end position="25"/>
    </location>
</feature>
<feature type="compositionally biased region" description="Low complexity" evidence="1">
    <location>
        <begin position="51"/>
        <end position="64"/>
    </location>
</feature>